<dbReference type="Gene3D" id="3.40.50.720">
    <property type="entry name" value="NAD(P)-binding Rossmann-like Domain"/>
    <property type="match status" value="1"/>
</dbReference>
<evidence type="ECO:0000256" key="1">
    <source>
        <dbReference type="ARBA" id="ARBA00006484"/>
    </source>
</evidence>
<dbReference type="InterPro" id="IPR020904">
    <property type="entry name" value="Sc_DH/Rdtase_CS"/>
</dbReference>
<dbReference type="RefSeq" id="WP_301245802.1">
    <property type="nucleotide sequence ID" value="NZ_JAROCC010000021.1"/>
</dbReference>
<dbReference type="SUPFAM" id="SSF51735">
    <property type="entry name" value="NAD(P)-binding Rossmann-fold domains"/>
    <property type="match status" value="1"/>
</dbReference>
<gene>
    <name evidence="3" type="ORF">P5G49_17055</name>
</gene>
<evidence type="ECO:0000313" key="4">
    <source>
        <dbReference type="Proteomes" id="UP001175097"/>
    </source>
</evidence>
<comment type="caution">
    <text evidence="3">The sequence shown here is derived from an EMBL/GenBank/DDBJ whole genome shotgun (WGS) entry which is preliminary data.</text>
</comment>
<dbReference type="PANTHER" id="PTHR42760:SF115">
    <property type="entry name" value="3-OXOACYL-[ACYL-CARRIER-PROTEIN] REDUCTASE FABG"/>
    <property type="match status" value="1"/>
</dbReference>
<dbReference type="Pfam" id="PF13561">
    <property type="entry name" value="adh_short_C2"/>
    <property type="match status" value="1"/>
</dbReference>
<dbReference type="PRINTS" id="PR00081">
    <property type="entry name" value="GDHRDH"/>
</dbReference>
<comment type="similarity">
    <text evidence="1">Belongs to the short-chain dehydrogenases/reductases (SDR) family.</text>
</comment>
<evidence type="ECO:0000313" key="3">
    <source>
        <dbReference type="EMBL" id="MDN4609174.1"/>
    </source>
</evidence>
<sequence length="252" mass="27651">MNDYFRINGTTAVVTGGANGLGYEYAKALLKQNLKVIICDINENEVQLAIGNLKEFGHIFGDVVNVTSEFEVSNWVKKIVIEHGRVDYLVNNAGVVQRKTIAEMDGTEWDRVMDVNVKGTFLCSKYFAEEMVNQRSGKIINVSSIAGRKAMDLRLAYCTSKASIEHFTRTLARELGASNIRVNAIAPGYISTRMNEDMRNDPIIYGDVVNSIPLGDFGSSDDLIGTLLFLISSASDYITGQTIFVDGGVITA</sequence>
<organism evidence="3 4">
    <name type="scientific">Sporosarcina highlanderae</name>
    <dbReference type="NCBI Taxonomy" id="3035916"/>
    <lineage>
        <taxon>Bacteria</taxon>
        <taxon>Bacillati</taxon>
        <taxon>Bacillota</taxon>
        <taxon>Bacilli</taxon>
        <taxon>Bacillales</taxon>
        <taxon>Caryophanaceae</taxon>
        <taxon>Sporosarcina</taxon>
    </lineage>
</organism>
<keyword evidence="4" id="KW-1185">Reference proteome</keyword>
<dbReference type="CDD" id="cd05233">
    <property type="entry name" value="SDR_c"/>
    <property type="match status" value="1"/>
</dbReference>
<evidence type="ECO:0000256" key="2">
    <source>
        <dbReference type="ARBA" id="ARBA00023002"/>
    </source>
</evidence>
<protein>
    <submittedName>
        <fullName evidence="3">SDR family NAD(P)-dependent oxidoreductase</fullName>
    </submittedName>
</protein>
<dbReference type="PRINTS" id="PR00080">
    <property type="entry name" value="SDRFAMILY"/>
</dbReference>
<dbReference type="PROSITE" id="PS00061">
    <property type="entry name" value="ADH_SHORT"/>
    <property type="match status" value="1"/>
</dbReference>
<dbReference type="PANTHER" id="PTHR42760">
    <property type="entry name" value="SHORT-CHAIN DEHYDROGENASES/REDUCTASES FAMILY MEMBER"/>
    <property type="match status" value="1"/>
</dbReference>
<dbReference type="InterPro" id="IPR036291">
    <property type="entry name" value="NAD(P)-bd_dom_sf"/>
</dbReference>
<dbReference type="InterPro" id="IPR002347">
    <property type="entry name" value="SDR_fam"/>
</dbReference>
<name>A0ABT8JVH3_9BACL</name>
<keyword evidence="2" id="KW-0560">Oxidoreductase</keyword>
<reference evidence="3" key="1">
    <citation type="submission" date="2023-03" db="EMBL/GenBank/DDBJ databases">
        <title>MT1 and MT2 Draft Genomes of Novel Species.</title>
        <authorList>
            <person name="Venkateswaran K."/>
        </authorList>
    </citation>
    <scope>NUCLEOTIDE SEQUENCE</scope>
    <source>
        <strain evidence="3">F6_3S_P_2</strain>
    </source>
</reference>
<proteinExistence type="inferred from homology"/>
<accession>A0ABT8JVH3</accession>
<dbReference type="EMBL" id="JAROCC010000021">
    <property type="protein sequence ID" value="MDN4609174.1"/>
    <property type="molecule type" value="Genomic_DNA"/>
</dbReference>
<dbReference type="Proteomes" id="UP001175097">
    <property type="component" value="Unassembled WGS sequence"/>
</dbReference>